<dbReference type="Pfam" id="PF19810">
    <property type="entry name" value="HFX_2341_N"/>
    <property type="match status" value="1"/>
</dbReference>
<organism evidence="2 3">
    <name type="scientific">Methanocaldococcus jannaschii</name>
    <dbReference type="NCBI Taxonomy" id="2190"/>
    <lineage>
        <taxon>Archaea</taxon>
        <taxon>Methanobacteriati</taxon>
        <taxon>Methanobacteriota</taxon>
        <taxon>Methanomada group</taxon>
        <taxon>Methanococci</taxon>
        <taxon>Methanococcales</taxon>
        <taxon>Methanocaldococcaceae</taxon>
        <taxon>Methanocaldococcus</taxon>
    </lineage>
</organism>
<sequence length="332" mass="38123">MTNDLEKIRGGVHIAVQGYEVDRITEVPIMRRAEKVYLICKPGNNDSKRGKAFKNVIIKKFEEKRVNYEIVEADLFDLDDIVKKMKLIIAHERKEFGDVKFYINVSSGSTIGCIAGITCAMILNKENSRIIPYYVMPEKSLDGLSEKEKEELKKEYESKYNCPYLPRSFGVRGVKLIYPFEVTLPREELLIFLKFIGRAGNRGLTIKELSILTKEEFLNVDLNDNESIKELIKAVERKESVSNSSVKKMKNLVRELKEVVGSDVDDLKKIITWRKKCRSSVSSTGQSDLVWVNKNVVEKLLELELIEKPEKIGKSKYIRISEKGKMLLNYVG</sequence>
<accession>A0A832W5X7</accession>
<dbReference type="InterPro" id="IPR046260">
    <property type="entry name" value="HFX_2341-like_N"/>
</dbReference>
<evidence type="ECO:0000259" key="1">
    <source>
        <dbReference type="Pfam" id="PF19810"/>
    </source>
</evidence>
<dbReference type="Proteomes" id="UP000645676">
    <property type="component" value="Unassembled WGS sequence"/>
</dbReference>
<protein>
    <recommendedName>
        <fullName evidence="1">HFX-2341-like N-terminal domain-containing protein</fullName>
    </recommendedName>
</protein>
<dbReference type="AlphaFoldDB" id="A0A832W5X7"/>
<gene>
    <name evidence="2" type="ORF">HA335_00985</name>
</gene>
<evidence type="ECO:0000313" key="2">
    <source>
        <dbReference type="EMBL" id="HII59148.1"/>
    </source>
</evidence>
<proteinExistence type="predicted"/>
<name>A0A832W5X7_9EURY</name>
<reference evidence="2" key="1">
    <citation type="journal article" date="2020" name="bioRxiv">
        <title>A rank-normalized archaeal taxonomy based on genome phylogeny resolves widespread incomplete and uneven classifications.</title>
        <authorList>
            <person name="Rinke C."/>
            <person name="Chuvochina M."/>
            <person name="Mussig A.J."/>
            <person name="Chaumeil P.-A."/>
            <person name="Waite D.W."/>
            <person name="Whitman W.B."/>
            <person name="Parks D.H."/>
            <person name="Hugenholtz P."/>
        </authorList>
    </citation>
    <scope>NUCLEOTIDE SEQUENCE</scope>
    <source>
        <strain evidence="2">UBA8849</strain>
    </source>
</reference>
<evidence type="ECO:0000313" key="3">
    <source>
        <dbReference type="Proteomes" id="UP000645676"/>
    </source>
</evidence>
<feature type="domain" description="HFX-2341-like N-terminal" evidence="1">
    <location>
        <begin position="12"/>
        <end position="139"/>
    </location>
</feature>
<dbReference type="EMBL" id="DUJR01000005">
    <property type="protein sequence ID" value="HII59148.1"/>
    <property type="molecule type" value="Genomic_DNA"/>
</dbReference>
<comment type="caution">
    <text evidence="2">The sequence shown here is derived from an EMBL/GenBank/DDBJ whole genome shotgun (WGS) entry which is preliminary data.</text>
</comment>
<dbReference type="RefSeq" id="WP_064496853.1">
    <property type="nucleotide sequence ID" value="NC_000909.1"/>
</dbReference>